<feature type="domain" description="AAA+ ATPase" evidence="2">
    <location>
        <begin position="183"/>
        <end position="323"/>
    </location>
</feature>
<dbReference type="Gene3D" id="3.40.50.300">
    <property type="entry name" value="P-loop containing nucleotide triphosphate hydrolases"/>
    <property type="match status" value="1"/>
</dbReference>
<dbReference type="Pfam" id="PF01434">
    <property type="entry name" value="Peptidase_M41"/>
    <property type="match status" value="1"/>
</dbReference>
<dbReference type="GO" id="GO:0016887">
    <property type="term" value="F:ATP hydrolysis activity"/>
    <property type="evidence" value="ECO:0007669"/>
    <property type="project" value="InterPro"/>
</dbReference>
<dbReference type="RefSeq" id="WP_138128937.1">
    <property type="nucleotide sequence ID" value="NZ_SWLG01000021.1"/>
</dbReference>
<dbReference type="FunFam" id="3.40.50.300:FF:002568">
    <property type="entry name" value="Cell division protein (FtsH)"/>
    <property type="match status" value="1"/>
</dbReference>
<dbReference type="AlphaFoldDB" id="A0A5R9EY86"/>
<organism evidence="3 4">
    <name type="scientific">Exobacillus caeni</name>
    <dbReference type="NCBI Taxonomy" id="2574798"/>
    <lineage>
        <taxon>Bacteria</taxon>
        <taxon>Bacillati</taxon>
        <taxon>Bacillota</taxon>
        <taxon>Bacilli</taxon>
        <taxon>Bacillales</taxon>
        <taxon>Guptibacillaceae</taxon>
        <taxon>Exobacillus</taxon>
    </lineage>
</organism>
<dbReference type="Gene3D" id="1.10.8.60">
    <property type="match status" value="1"/>
</dbReference>
<dbReference type="SUPFAM" id="SSF52540">
    <property type="entry name" value="P-loop containing nucleoside triphosphate hydrolases"/>
    <property type="match status" value="1"/>
</dbReference>
<dbReference type="InterPro" id="IPR003593">
    <property type="entry name" value="AAA+_ATPase"/>
</dbReference>
<dbReference type="InterPro" id="IPR000642">
    <property type="entry name" value="Peptidase_M41"/>
</dbReference>
<dbReference type="InterPro" id="IPR037219">
    <property type="entry name" value="Peptidase_M41-like"/>
</dbReference>
<evidence type="ECO:0000256" key="1">
    <source>
        <dbReference type="RuleBase" id="RU003651"/>
    </source>
</evidence>
<dbReference type="OrthoDB" id="9809379at2"/>
<dbReference type="GO" id="GO:0005524">
    <property type="term" value="F:ATP binding"/>
    <property type="evidence" value="ECO:0007669"/>
    <property type="project" value="UniProtKB-KW"/>
</dbReference>
<protein>
    <submittedName>
        <fullName evidence="3">AAA family ATPase</fullName>
    </submittedName>
</protein>
<dbReference type="PANTHER" id="PTHR23076">
    <property type="entry name" value="METALLOPROTEASE M41 FTSH"/>
    <property type="match status" value="1"/>
</dbReference>
<keyword evidence="1" id="KW-0547">Nucleotide-binding</keyword>
<dbReference type="InterPro" id="IPR027417">
    <property type="entry name" value="P-loop_NTPase"/>
</dbReference>
<proteinExistence type="inferred from homology"/>
<dbReference type="InterPro" id="IPR003959">
    <property type="entry name" value="ATPase_AAA_core"/>
</dbReference>
<name>A0A5R9EY86_9BACL</name>
<dbReference type="Gene3D" id="1.20.58.760">
    <property type="entry name" value="Peptidase M41"/>
    <property type="match status" value="1"/>
</dbReference>
<dbReference type="EMBL" id="SWLG01000021">
    <property type="protein sequence ID" value="TLS35459.1"/>
    <property type="molecule type" value="Genomic_DNA"/>
</dbReference>
<keyword evidence="1" id="KW-0067">ATP-binding</keyword>
<accession>A0A5R9EY86</accession>
<dbReference type="Proteomes" id="UP000308230">
    <property type="component" value="Unassembled WGS sequence"/>
</dbReference>
<reference evidence="3 4" key="1">
    <citation type="submission" date="2019-04" db="EMBL/GenBank/DDBJ databases">
        <title>Bacillus caeni sp. nov., a bacterium isolated from mangrove sediment.</title>
        <authorList>
            <person name="Huang H."/>
            <person name="Mo K."/>
            <person name="Hu Y."/>
        </authorList>
    </citation>
    <scope>NUCLEOTIDE SEQUENCE [LARGE SCALE GENOMIC DNA]</scope>
    <source>
        <strain evidence="3 4">HB172195</strain>
    </source>
</reference>
<dbReference type="SUPFAM" id="SSF140990">
    <property type="entry name" value="FtsH protease domain-like"/>
    <property type="match status" value="1"/>
</dbReference>
<evidence type="ECO:0000259" key="2">
    <source>
        <dbReference type="SMART" id="SM00382"/>
    </source>
</evidence>
<gene>
    <name evidence="3" type="ORF">FCL54_20395</name>
</gene>
<dbReference type="SMART" id="SM00382">
    <property type="entry name" value="AAA"/>
    <property type="match status" value="1"/>
</dbReference>
<keyword evidence="4" id="KW-1185">Reference proteome</keyword>
<dbReference type="GO" id="GO:0006508">
    <property type="term" value="P:proteolysis"/>
    <property type="evidence" value="ECO:0007669"/>
    <property type="project" value="InterPro"/>
</dbReference>
<comment type="similarity">
    <text evidence="1">Belongs to the AAA ATPase family.</text>
</comment>
<dbReference type="GO" id="GO:0004222">
    <property type="term" value="F:metalloendopeptidase activity"/>
    <property type="evidence" value="ECO:0007669"/>
    <property type="project" value="InterPro"/>
</dbReference>
<dbReference type="GO" id="GO:0004176">
    <property type="term" value="F:ATP-dependent peptidase activity"/>
    <property type="evidence" value="ECO:0007669"/>
    <property type="project" value="InterPro"/>
</dbReference>
<sequence length="591" mass="66706">MKIQKKMLIFISLILAVLISTTAIYLNLQDQTTEQSVGKFELLLNSEKASQITNVHVSEAKRSIQYTYNNESYKVQYPEGNYLVEKDILQKLEKADGEVNFTNKVEQGVIDKVLESLLPISILLAVGVIAMKQMSKPNTLVYVEKEQTTFKDLAGYPYVKEEIQEAVHYLNNATEYARFTTKPLKGLLMEGPPGNGKTLFAKAIAGESNTPFFQISASDIEDKYVGSGSKKIENIFKEVRKKVKESGKAILFIDELDAIGSKRENRSVQETNQTINKLLTELDGFEKETNILVIGATNLASNLDTALTRSGRFDRIINVPKPNLNDRKEIIELYLRKKGEVVDPELFEENYAYTLAQQTEGMCNADLDKLINVEASILAYKQEKSVIDRECLREAFTKMVAGLKTDHKVRQEDRELIAYHEAGHAVAQILTNPEGYKSVAYITITPHGQSLGHVVPVSEDRVLLKKSDLENELKVLLAGRAVEDIILEGDYTTGAAQDLQQANKKLLSYVTKYGMSEDVENLFIEQVDENNAIVQQELRSIRGRLYNDTKTMIKENWNLIESITNELLIKETIDQPRLKEICDQYNNIVAV</sequence>
<comment type="caution">
    <text evidence="3">The sequence shown here is derived from an EMBL/GenBank/DDBJ whole genome shotgun (WGS) entry which is preliminary data.</text>
</comment>
<evidence type="ECO:0000313" key="4">
    <source>
        <dbReference type="Proteomes" id="UP000308230"/>
    </source>
</evidence>
<dbReference type="PROSITE" id="PS00674">
    <property type="entry name" value="AAA"/>
    <property type="match status" value="1"/>
</dbReference>
<dbReference type="Pfam" id="PF00004">
    <property type="entry name" value="AAA"/>
    <property type="match status" value="1"/>
</dbReference>
<evidence type="ECO:0000313" key="3">
    <source>
        <dbReference type="EMBL" id="TLS35459.1"/>
    </source>
</evidence>
<dbReference type="InterPro" id="IPR003960">
    <property type="entry name" value="ATPase_AAA_CS"/>
</dbReference>
<dbReference type="PANTHER" id="PTHR23076:SF97">
    <property type="entry name" value="ATP-DEPENDENT ZINC METALLOPROTEASE YME1L1"/>
    <property type="match status" value="1"/>
</dbReference>